<evidence type="ECO:0000313" key="2">
    <source>
        <dbReference type="EMBL" id="RAJ13427.1"/>
    </source>
</evidence>
<feature type="transmembrane region" description="Helical" evidence="1">
    <location>
        <begin position="32"/>
        <end position="55"/>
    </location>
</feature>
<sequence length="94" mass="10368">MSKKTILYLIITVIAVLSIPLIAMQFTNDVNWSVFDFVIAGILLFSLGLITTYLVKTIKNPKIKIGIIVVLIILFLLIWAELAVGIFNSPFAGS</sequence>
<protein>
    <submittedName>
        <fullName evidence="2">Uncharacterized protein</fullName>
    </submittedName>
</protein>
<organism evidence="2 3">
    <name type="scientific">Olleya aquimaris</name>
    <dbReference type="NCBI Taxonomy" id="639310"/>
    <lineage>
        <taxon>Bacteria</taxon>
        <taxon>Pseudomonadati</taxon>
        <taxon>Bacteroidota</taxon>
        <taxon>Flavobacteriia</taxon>
        <taxon>Flavobacteriales</taxon>
        <taxon>Flavobacteriaceae</taxon>
    </lineage>
</organism>
<dbReference type="EMBL" id="QLLO01000006">
    <property type="protein sequence ID" value="RAJ13427.1"/>
    <property type="molecule type" value="Genomic_DNA"/>
</dbReference>
<evidence type="ECO:0000313" key="3">
    <source>
        <dbReference type="Proteomes" id="UP000248703"/>
    </source>
</evidence>
<dbReference type="RefSeq" id="WP_111660240.1">
    <property type="nucleotide sequence ID" value="NZ_QLLO01000006.1"/>
</dbReference>
<keyword evidence="1" id="KW-0812">Transmembrane</keyword>
<feature type="transmembrane region" description="Helical" evidence="1">
    <location>
        <begin position="67"/>
        <end position="87"/>
    </location>
</feature>
<feature type="transmembrane region" description="Helical" evidence="1">
    <location>
        <begin position="7"/>
        <end position="26"/>
    </location>
</feature>
<keyword evidence="1" id="KW-1133">Transmembrane helix</keyword>
<reference evidence="2 3" key="1">
    <citation type="submission" date="2018-06" db="EMBL/GenBank/DDBJ databases">
        <title>Genomic Encyclopedia of Archaeal and Bacterial Type Strains, Phase II (KMG-II): from individual species to whole genera.</title>
        <authorList>
            <person name="Goeker M."/>
        </authorList>
    </citation>
    <scope>NUCLEOTIDE SEQUENCE [LARGE SCALE GENOMIC DNA]</scope>
    <source>
        <strain evidence="2 3">DSM 24464</strain>
    </source>
</reference>
<dbReference type="OrthoDB" id="9813621at2"/>
<comment type="caution">
    <text evidence="2">The sequence shown here is derived from an EMBL/GenBank/DDBJ whole genome shotgun (WGS) entry which is preliminary data.</text>
</comment>
<keyword evidence="1" id="KW-0472">Membrane</keyword>
<proteinExistence type="predicted"/>
<gene>
    <name evidence="2" type="ORF">LY08_01944</name>
</gene>
<dbReference type="AlphaFoldDB" id="A0A327RIB5"/>
<accession>A0A327RIB5</accession>
<evidence type="ECO:0000256" key="1">
    <source>
        <dbReference type="SAM" id="Phobius"/>
    </source>
</evidence>
<name>A0A327RIB5_9FLAO</name>
<dbReference type="Proteomes" id="UP000248703">
    <property type="component" value="Unassembled WGS sequence"/>
</dbReference>
<keyword evidence="3" id="KW-1185">Reference proteome</keyword>